<comment type="caution">
    <text evidence="7">The sequence shown here is derived from an EMBL/GenBank/DDBJ whole genome shotgun (WGS) entry which is preliminary data.</text>
</comment>
<protein>
    <submittedName>
        <fullName evidence="7">DNA-binding SARP family transcriptional activator</fullName>
    </submittedName>
</protein>
<dbReference type="InterPro" id="IPR011990">
    <property type="entry name" value="TPR-like_helical_dom_sf"/>
</dbReference>
<dbReference type="SMART" id="SM00862">
    <property type="entry name" value="Trans_reg_C"/>
    <property type="match status" value="1"/>
</dbReference>
<gene>
    <name evidence="7" type="ORF">B0I33_10187</name>
</gene>
<evidence type="ECO:0000313" key="8">
    <source>
        <dbReference type="Proteomes" id="UP000238362"/>
    </source>
</evidence>
<dbReference type="OrthoDB" id="4336084at2"/>
<dbReference type="SUPFAM" id="SSF48452">
    <property type="entry name" value="TPR-like"/>
    <property type="match status" value="2"/>
</dbReference>
<keyword evidence="2" id="KW-0805">Transcription regulation</keyword>
<dbReference type="InterPro" id="IPR001867">
    <property type="entry name" value="OmpR/PhoB-type_DNA-bd"/>
</dbReference>
<evidence type="ECO:0000259" key="6">
    <source>
        <dbReference type="SMART" id="SM01043"/>
    </source>
</evidence>
<keyword evidence="8" id="KW-1185">Reference proteome</keyword>
<dbReference type="PANTHER" id="PTHR35807">
    <property type="entry name" value="TRANSCRIPTIONAL REGULATOR REDD-RELATED"/>
    <property type="match status" value="1"/>
</dbReference>
<accession>A0A2T0M2I5</accession>
<dbReference type="GO" id="GO:0003677">
    <property type="term" value="F:DNA binding"/>
    <property type="evidence" value="ECO:0007669"/>
    <property type="project" value="UniProtKB-KW"/>
</dbReference>
<dbReference type="RefSeq" id="WP_106176478.1">
    <property type="nucleotide sequence ID" value="NZ_PVNH01000001.1"/>
</dbReference>
<evidence type="ECO:0000256" key="4">
    <source>
        <dbReference type="ARBA" id="ARBA00023163"/>
    </source>
</evidence>
<dbReference type="Pfam" id="PF03704">
    <property type="entry name" value="BTAD"/>
    <property type="match status" value="1"/>
</dbReference>
<evidence type="ECO:0000256" key="2">
    <source>
        <dbReference type="ARBA" id="ARBA00023015"/>
    </source>
</evidence>
<dbReference type="SMART" id="SM01043">
    <property type="entry name" value="BTAD"/>
    <property type="match status" value="1"/>
</dbReference>
<dbReference type="EMBL" id="PVNH01000001">
    <property type="protein sequence ID" value="PRX50936.1"/>
    <property type="molecule type" value="Genomic_DNA"/>
</dbReference>
<evidence type="ECO:0000256" key="1">
    <source>
        <dbReference type="ARBA" id="ARBA00005820"/>
    </source>
</evidence>
<dbReference type="InterPro" id="IPR036388">
    <property type="entry name" value="WH-like_DNA-bd_sf"/>
</dbReference>
<dbReference type="Proteomes" id="UP000238362">
    <property type="component" value="Unassembled WGS sequence"/>
</dbReference>
<keyword evidence="3 7" id="KW-0238">DNA-binding</keyword>
<dbReference type="InterPro" id="IPR016032">
    <property type="entry name" value="Sig_transdc_resp-reg_C-effctor"/>
</dbReference>
<dbReference type="Gene3D" id="1.25.40.10">
    <property type="entry name" value="Tetratricopeptide repeat domain"/>
    <property type="match status" value="2"/>
</dbReference>
<dbReference type="PANTHER" id="PTHR35807:SF1">
    <property type="entry name" value="TRANSCRIPTIONAL REGULATOR REDD"/>
    <property type="match status" value="1"/>
</dbReference>
<organism evidence="7 8">
    <name type="scientific">Prauserella shujinwangii</name>
    <dbReference type="NCBI Taxonomy" id="1453103"/>
    <lineage>
        <taxon>Bacteria</taxon>
        <taxon>Bacillati</taxon>
        <taxon>Actinomycetota</taxon>
        <taxon>Actinomycetes</taxon>
        <taxon>Pseudonocardiales</taxon>
        <taxon>Pseudonocardiaceae</taxon>
        <taxon>Prauserella</taxon>
    </lineage>
</organism>
<evidence type="ECO:0000259" key="5">
    <source>
        <dbReference type="SMART" id="SM00862"/>
    </source>
</evidence>
<dbReference type="AlphaFoldDB" id="A0A2T0M2I5"/>
<evidence type="ECO:0000256" key="3">
    <source>
        <dbReference type="ARBA" id="ARBA00023125"/>
    </source>
</evidence>
<name>A0A2T0M2I5_9PSEU</name>
<sequence length="697" mass="73769">MSGRSSRGHAPGPVRPRFLVLGPVAVALGDGHRAPAPRDQVVLAALLAHRNTVVPASRLAGWAWPERDAPSRNALQARISRLRGLLGPGRAAGLEFRSGGYRLRVPAGEADDDLLRDAVDRARWLLGADQPVAAGEVLTAGLELWRGEPYAPHGQAPFAATAVAALRELHRTARLLRCAAAREAGDLDGAVAAGRLLVEEDPLWPGGRAELMRALDAAGRRAEALDVYEAGRRLVAEATGLEPATELRSLQQRILREERSRARTRLAGPGVLDPLGMLRWLAEAGDVEPALRLGVRCAWGWWLTGDRARGRSLIHELLVRYRNGGCSDRTLDLRARAWAGALSVHDRDQHRALRDARDALAALGTSWAGTDALAAVLVAERHHERGERAAARELLGGAVRSLRAADDVWGLALAELVEARGLLLSGSCDAADRAATAALSRFERLADPAGQLAALDVLGYSSEVHGRYRAAARHHLRALEYAVHGDWPHARGRQLARLGSVLGLAGDPEAGRARLTEALALGRELGSHQLAAYALNGLAVVDVRTGTPARARHRHREALGWYRDTGSGSGVAFTAAALSRVVGDAAERRSLQREALRAALGTGDPRSVAYALESAAVTARTPLDVATLTGAARELRRRTGRELPPGEQPDLARAAGRAAAAAGADFERHAGAAAGTVARGDDAAVYALAATVLAPAG</sequence>
<dbReference type="GO" id="GO:0000160">
    <property type="term" value="P:phosphorelay signal transduction system"/>
    <property type="evidence" value="ECO:0007669"/>
    <property type="project" value="InterPro"/>
</dbReference>
<keyword evidence="4" id="KW-0804">Transcription</keyword>
<reference evidence="7 8" key="1">
    <citation type="submission" date="2018-03" db="EMBL/GenBank/DDBJ databases">
        <title>Genomic Encyclopedia of Type Strains, Phase III (KMG-III): the genomes of soil and plant-associated and newly described type strains.</title>
        <authorList>
            <person name="Whitman W."/>
        </authorList>
    </citation>
    <scope>NUCLEOTIDE SEQUENCE [LARGE SCALE GENOMIC DNA]</scope>
    <source>
        <strain evidence="7 8">CGMCC 4.7125</strain>
    </source>
</reference>
<dbReference type="GO" id="GO:0006355">
    <property type="term" value="P:regulation of DNA-templated transcription"/>
    <property type="evidence" value="ECO:0007669"/>
    <property type="project" value="InterPro"/>
</dbReference>
<comment type="similarity">
    <text evidence="1">Belongs to the AfsR/DnrI/RedD regulatory family.</text>
</comment>
<dbReference type="InterPro" id="IPR005158">
    <property type="entry name" value="BTAD"/>
</dbReference>
<proteinExistence type="inferred from homology"/>
<feature type="domain" description="OmpR/PhoB-type" evidence="5">
    <location>
        <begin position="31"/>
        <end position="103"/>
    </location>
</feature>
<dbReference type="Gene3D" id="1.10.10.10">
    <property type="entry name" value="Winged helix-like DNA-binding domain superfamily/Winged helix DNA-binding domain"/>
    <property type="match status" value="1"/>
</dbReference>
<evidence type="ECO:0000313" key="7">
    <source>
        <dbReference type="EMBL" id="PRX50936.1"/>
    </source>
</evidence>
<feature type="domain" description="Bacterial transcriptional activator" evidence="6">
    <location>
        <begin position="110"/>
        <end position="255"/>
    </location>
</feature>
<dbReference type="InterPro" id="IPR051677">
    <property type="entry name" value="AfsR-DnrI-RedD_regulator"/>
</dbReference>
<dbReference type="SUPFAM" id="SSF46894">
    <property type="entry name" value="C-terminal effector domain of the bipartite response regulators"/>
    <property type="match status" value="1"/>
</dbReference>